<evidence type="ECO:0000313" key="3">
    <source>
        <dbReference type="Proteomes" id="UP001501591"/>
    </source>
</evidence>
<keyword evidence="3" id="KW-1185">Reference proteome</keyword>
<feature type="transmembrane region" description="Helical" evidence="1">
    <location>
        <begin position="201"/>
        <end position="223"/>
    </location>
</feature>
<organism evidence="2 3">
    <name type="scientific">Microbacterium soli</name>
    <dbReference type="NCBI Taxonomy" id="446075"/>
    <lineage>
        <taxon>Bacteria</taxon>
        <taxon>Bacillati</taxon>
        <taxon>Actinomycetota</taxon>
        <taxon>Actinomycetes</taxon>
        <taxon>Micrococcales</taxon>
        <taxon>Microbacteriaceae</taxon>
        <taxon>Microbacterium</taxon>
    </lineage>
</organism>
<evidence type="ECO:0000256" key="1">
    <source>
        <dbReference type="SAM" id="Phobius"/>
    </source>
</evidence>
<keyword evidence="1" id="KW-0472">Membrane</keyword>
<sequence length="231" mass="24116">MASLRADRFAPRGRGNLMMTAVSDYLARLDVALRDVPHGVAAEIRAGIAEELSSLDAEAAEARIAQLGDPGVIAREAMDAGAYAASMAPPPAASAPPSSAGRGPASRTRGFAIVAALVLSFGGYIVPLVGWFVGVALVLMSTMWRAWEKTVAILAPVVFFAILLLFSLPASVTVSSGEVHEVSGDGAAEVATPLIPTAYDFSWSSLVLLLVLVIPASGLWLLWRMRGRTAS</sequence>
<evidence type="ECO:0000313" key="2">
    <source>
        <dbReference type="EMBL" id="GAA3940530.1"/>
    </source>
</evidence>
<dbReference type="Proteomes" id="UP001501591">
    <property type="component" value="Unassembled WGS sequence"/>
</dbReference>
<dbReference type="Pfam" id="PF22564">
    <property type="entry name" value="HAAS"/>
    <property type="match status" value="1"/>
</dbReference>
<feature type="transmembrane region" description="Helical" evidence="1">
    <location>
        <begin position="111"/>
        <end position="139"/>
    </location>
</feature>
<gene>
    <name evidence="2" type="ORF">GCM10022383_18010</name>
</gene>
<keyword evidence="1" id="KW-0812">Transmembrane</keyword>
<proteinExistence type="predicted"/>
<comment type="caution">
    <text evidence="2">The sequence shown here is derived from an EMBL/GenBank/DDBJ whole genome shotgun (WGS) entry which is preliminary data.</text>
</comment>
<protein>
    <recommendedName>
        <fullName evidence="4">DUF1700 domain-containing protein</fullName>
    </recommendedName>
</protein>
<dbReference type="EMBL" id="BAABCP010000001">
    <property type="protein sequence ID" value="GAA3940530.1"/>
    <property type="molecule type" value="Genomic_DNA"/>
</dbReference>
<accession>A0ABP7N9C8</accession>
<name>A0ABP7N9C8_9MICO</name>
<evidence type="ECO:0008006" key="4">
    <source>
        <dbReference type="Google" id="ProtNLM"/>
    </source>
</evidence>
<keyword evidence="1" id="KW-1133">Transmembrane helix</keyword>
<feature type="transmembrane region" description="Helical" evidence="1">
    <location>
        <begin position="151"/>
        <end position="172"/>
    </location>
</feature>
<reference evidence="3" key="1">
    <citation type="journal article" date="2019" name="Int. J. Syst. Evol. Microbiol.">
        <title>The Global Catalogue of Microorganisms (GCM) 10K type strain sequencing project: providing services to taxonomists for standard genome sequencing and annotation.</title>
        <authorList>
            <consortium name="The Broad Institute Genomics Platform"/>
            <consortium name="The Broad Institute Genome Sequencing Center for Infectious Disease"/>
            <person name="Wu L."/>
            <person name="Ma J."/>
        </authorList>
    </citation>
    <scope>NUCLEOTIDE SEQUENCE [LARGE SCALE GENOMIC DNA]</scope>
    <source>
        <strain evidence="3">JCM 17024</strain>
    </source>
</reference>